<sequence length="81" mass="8980">MDSADTDSQLPRDYGSESHRRAHFECLRRNIAPITPPPYGLSALGPGELPASLRKDAYALHVGDRQELRVERDVALSLPEP</sequence>
<dbReference type="AlphaFoldDB" id="A0ABD4E795"/>
<protein>
    <recommendedName>
        <fullName evidence="3">AraC family transcriptional regulator</fullName>
    </recommendedName>
</protein>
<name>A0ABD4E795_9BURK</name>
<dbReference type="EMBL" id="LPAD01000034">
    <property type="protein sequence ID" value="KVN88828.1"/>
    <property type="molecule type" value="Genomic_DNA"/>
</dbReference>
<comment type="caution">
    <text evidence="1">The sequence shown here is derived from an EMBL/GenBank/DDBJ whole genome shotgun (WGS) entry which is preliminary data.</text>
</comment>
<proteinExistence type="predicted"/>
<gene>
    <name evidence="1" type="ORF">WJ68_04630</name>
</gene>
<reference evidence="1 2" key="1">
    <citation type="submission" date="2015-11" db="EMBL/GenBank/DDBJ databases">
        <title>Expanding the genomic diversity of Burkholderia species for the development of highly accurate diagnostics.</title>
        <authorList>
            <person name="Sahl J."/>
            <person name="Keim P."/>
            <person name="Wagner D."/>
        </authorList>
    </citation>
    <scope>NUCLEOTIDE SEQUENCE [LARGE SCALE GENOMIC DNA]</scope>
    <source>
        <strain evidence="1 2">MSMB1585WGS</strain>
    </source>
</reference>
<evidence type="ECO:0008006" key="3">
    <source>
        <dbReference type="Google" id="ProtNLM"/>
    </source>
</evidence>
<accession>A0ABD4E795</accession>
<evidence type="ECO:0000313" key="2">
    <source>
        <dbReference type="Proteomes" id="UP000057910"/>
    </source>
</evidence>
<organism evidence="1 2">
    <name type="scientific">Burkholderia ubonensis</name>
    <dbReference type="NCBI Taxonomy" id="101571"/>
    <lineage>
        <taxon>Bacteria</taxon>
        <taxon>Pseudomonadati</taxon>
        <taxon>Pseudomonadota</taxon>
        <taxon>Betaproteobacteria</taxon>
        <taxon>Burkholderiales</taxon>
        <taxon>Burkholderiaceae</taxon>
        <taxon>Burkholderia</taxon>
        <taxon>Burkholderia cepacia complex</taxon>
    </lineage>
</organism>
<evidence type="ECO:0000313" key="1">
    <source>
        <dbReference type="EMBL" id="KVN88828.1"/>
    </source>
</evidence>
<dbReference type="Proteomes" id="UP000057910">
    <property type="component" value="Unassembled WGS sequence"/>
</dbReference>